<proteinExistence type="predicted"/>
<dbReference type="EMBL" id="LBUZ01000007">
    <property type="protein sequence ID" value="KKQ75680.1"/>
    <property type="molecule type" value="Genomic_DNA"/>
</dbReference>
<evidence type="ECO:0000313" key="2">
    <source>
        <dbReference type="EMBL" id="KKQ75680.1"/>
    </source>
</evidence>
<dbReference type="Pfam" id="PF13529">
    <property type="entry name" value="Peptidase_C39_2"/>
    <property type="match status" value="1"/>
</dbReference>
<reference evidence="2 3" key="1">
    <citation type="journal article" date="2015" name="Nature">
        <title>rRNA introns, odd ribosomes, and small enigmatic genomes across a large radiation of phyla.</title>
        <authorList>
            <person name="Brown C.T."/>
            <person name="Hug L.A."/>
            <person name="Thomas B.C."/>
            <person name="Sharon I."/>
            <person name="Castelle C.J."/>
            <person name="Singh A."/>
            <person name="Wilkins M.J."/>
            <person name="Williams K.H."/>
            <person name="Banfield J.F."/>
        </authorList>
    </citation>
    <scope>NUCLEOTIDE SEQUENCE [LARGE SCALE GENOMIC DNA]</scope>
</reference>
<sequence length="182" mass="20806">MYKWQENIHKFQEKSGWCGPAVWQMAHIAGGDKVTSQEQIAKDIHYDESWGTTLTNMINYANEKFSDRGFKVNSKIEDMEKALNEGKFIIANFMAEDVIGTGGHYAVVTAIDKQNNTISMADPSTAPRKDGKKGVYQMNIDEFEKNWFDYATPEDEDNKVPTRGWFLWVDPLSIKVTKQVVQ</sequence>
<dbReference type="Gene3D" id="3.90.70.10">
    <property type="entry name" value="Cysteine proteinases"/>
    <property type="match status" value="1"/>
</dbReference>
<gene>
    <name evidence="2" type="ORF">US96_C0007G0028</name>
</gene>
<organism evidence="2 3">
    <name type="scientific">Candidatus Woesebacteria bacterium GW2011_GWB1_38_5b</name>
    <dbReference type="NCBI Taxonomy" id="1618569"/>
    <lineage>
        <taxon>Bacteria</taxon>
        <taxon>Candidatus Woeseibacteriota</taxon>
    </lineage>
</organism>
<accession>A0A0G0KJJ6</accession>
<dbReference type="SUPFAM" id="SSF54001">
    <property type="entry name" value="Cysteine proteinases"/>
    <property type="match status" value="1"/>
</dbReference>
<dbReference type="InterPro" id="IPR039564">
    <property type="entry name" value="Peptidase_C39-like"/>
</dbReference>
<evidence type="ECO:0000259" key="1">
    <source>
        <dbReference type="Pfam" id="PF13529"/>
    </source>
</evidence>
<protein>
    <recommendedName>
        <fullName evidence="1">Peptidase C39-like domain-containing protein</fullName>
    </recommendedName>
</protein>
<dbReference type="InterPro" id="IPR038765">
    <property type="entry name" value="Papain-like_cys_pep_sf"/>
</dbReference>
<evidence type="ECO:0000313" key="3">
    <source>
        <dbReference type="Proteomes" id="UP000034181"/>
    </source>
</evidence>
<dbReference type="Proteomes" id="UP000034181">
    <property type="component" value="Unassembled WGS sequence"/>
</dbReference>
<dbReference type="AlphaFoldDB" id="A0A0G0KJJ6"/>
<comment type="caution">
    <text evidence="2">The sequence shown here is derived from an EMBL/GenBank/DDBJ whole genome shotgun (WGS) entry which is preliminary data.</text>
</comment>
<name>A0A0G0KJJ6_9BACT</name>
<feature type="domain" description="Peptidase C39-like" evidence="1">
    <location>
        <begin position="11"/>
        <end position="123"/>
    </location>
</feature>